<dbReference type="OrthoDB" id="270970at2759"/>
<evidence type="ECO:0000259" key="3">
    <source>
        <dbReference type="PROSITE" id="PS50004"/>
    </source>
</evidence>
<dbReference type="InterPro" id="IPR035892">
    <property type="entry name" value="C2_domain_sf"/>
</dbReference>
<dbReference type="PANTHER" id="PTHR45911">
    <property type="entry name" value="C2 DOMAIN-CONTAINING PROTEIN"/>
    <property type="match status" value="1"/>
</dbReference>
<proteinExistence type="predicted"/>
<evidence type="ECO:0000313" key="4">
    <source>
        <dbReference type="EMBL" id="KAA6364846.1"/>
    </source>
</evidence>
<accession>A0A5J4U280</accession>
<evidence type="ECO:0000256" key="1">
    <source>
        <dbReference type="ARBA" id="ARBA00022723"/>
    </source>
</evidence>
<evidence type="ECO:0000256" key="2">
    <source>
        <dbReference type="ARBA" id="ARBA00022837"/>
    </source>
</evidence>
<name>A0A5J4U280_9EUKA</name>
<reference evidence="4 5" key="1">
    <citation type="submission" date="2019-03" db="EMBL/GenBank/DDBJ databases">
        <title>Single cell metagenomics reveals metabolic interactions within the superorganism composed of flagellate Streblomastix strix and complex community of Bacteroidetes bacteria on its surface.</title>
        <authorList>
            <person name="Treitli S.C."/>
            <person name="Kolisko M."/>
            <person name="Husnik F."/>
            <person name="Keeling P."/>
            <person name="Hampl V."/>
        </authorList>
    </citation>
    <scope>NUCLEOTIDE SEQUENCE [LARGE SCALE GENOMIC DNA]</scope>
    <source>
        <strain evidence="4">ST1C</strain>
    </source>
</reference>
<dbReference type="Pfam" id="PF00168">
    <property type="entry name" value="C2"/>
    <property type="match status" value="1"/>
</dbReference>
<evidence type="ECO:0000313" key="5">
    <source>
        <dbReference type="Proteomes" id="UP000324800"/>
    </source>
</evidence>
<comment type="caution">
    <text evidence="4">The sequence shown here is derived from an EMBL/GenBank/DDBJ whole genome shotgun (WGS) entry which is preliminary data.</text>
</comment>
<dbReference type="SUPFAM" id="SSF49562">
    <property type="entry name" value="C2 domain (Calcium/lipid-binding domain, CaLB)"/>
    <property type="match status" value="1"/>
</dbReference>
<gene>
    <name evidence="4" type="ORF">EZS28_039626</name>
</gene>
<dbReference type="PROSITE" id="PS50004">
    <property type="entry name" value="C2"/>
    <property type="match status" value="1"/>
</dbReference>
<keyword evidence="2" id="KW-0106">Calcium</keyword>
<dbReference type="Gene3D" id="2.60.40.150">
    <property type="entry name" value="C2 domain"/>
    <property type="match status" value="1"/>
</dbReference>
<dbReference type="AlphaFoldDB" id="A0A5J4U280"/>
<sequence length="98" mass="11170">MEAKYVKGFVKFSDIAIHDLPQMDLVGKIDPYVVFKLGDLQKQTSVAKETLNYDYKNEEYEVVYDPAQMQGKRNVDVEVWDYDTVGNNDLIGTASVDV</sequence>
<keyword evidence="1" id="KW-0479">Metal-binding</keyword>
<dbReference type="InterPro" id="IPR000008">
    <property type="entry name" value="C2_dom"/>
</dbReference>
<organism evidence="4 5">
    <name type="scientific">Streblomastix strix</name>
    <dbReference type="NCBI Taxonomy" id="222440"/>
    <lineage>
        <taxon>Eukaryota</taxon>
        <taxon>Metamonada</taxon>
        <taxon>Preaxostyla</taxon>
        <taxon>Oxymonadida</taxon>
        <taxon>Streblomastigidae</taxon>
        <taxon>Streblomastix</taxon>
    </lineage>
</organism>
<feature type="domain" description="C2" evidence="3">
    <location>
        <begin position="1"/>
        <end position="98"/>
    </location>
</feature>
<dbReference type="GO" id="GO:0046872">
    <property type="term" value="F:metal ion binding"/>
    <property type="evidence" value="ECO:0007669"/>
    <property type="project" value="UniProtKB-KW"/>
</dbReference>
<dbReference type="CDD" id="cd00030">
    <property type="entry name" value="C2"/>
    <property type="match status" value="1"/>
</dbReference>
<dbReference type="Proteomes" id="UP000324800">
    <property type="component" value="Unassembled WGS sequence"/>
</dbReference>
<protein>
    <recommendedName>
        <fullName evidence="3">C2 domain-containing protein</fullName>
    </recommendedName>
</protein>
<dbReference type="EMBL" id="SNRW01021154">
    <property type="protein sequence ID" value="KAA6364846.1"/>
    <property type="molecule type" value="Genomic_DNA"/>
</dbReference>